<accession>A0ACC2V6A9</accession>
<evidence type="ECO:0000313" key="2">
    <source>
        <dbReference type="Proteomes" id="UP001241377"/>
    </source>
</evidence>
<organism evidence="1 2">
    <name type="scientific">Naganishia cerealis</name>
    <dbReference type="NCBI Taxonomy" id="610337"/>
    <lineage>
        <taxon>Eukaryota</taxon>
        <taxon>Fungi</taxon>
        <taxon>Dikarya</taxon>
        <taxon>Basidiomycota</taxon>
        <taxon>Agaricomycotina</taxon>
        <taxon>Tremellomycetes</taxon>
        <taxon>Filobasidiales</taxon>
        <taxon>Filobasidiaceae</taxon>
        <taxon>Naganishia</taxon>
    </lineage>
</organism>
<dbReference type="Proteomes" id="UP001241377">
    <property type="component" value="Unassembled WGS sequence"/>
</dbReference>
<comment type="caution">
    <text evidence="1">The sequence shown here is derived from an EMBL/GenBank/DDBJ whole genome shotgun (WGS) entry which is preliminary data.</text>
</comment>
<name>A0ACC2V6A9_9TREE</name>
<dbReference type="EMBL" id="JASBWR010000114">
    <property type="protein sequence ID" value="KAJ9094181.1"/>
    <property type="molecule type" value="Genomic_DNA"/>
</dbReference>
<reference evidence="1" key="1">
    <citation type="submission" date="2023-04" db="EMBL/GenBank/DDBJ databases">
        <title>Draft Genome sequencing of Naganishia species isolated from polar environments using Oxford Nanopore Technology.</title>
        <authorList>
            <person name="Leo P."/>
            <person name="Venkateswaran K."/>
        </authorList>
    </citation>
    <scope>NUCLEOTIDE SEQUENCE</scope>
    <source>
        <strain evidence="1">MNA-CCFEE 5261</strain>
    </source>
</reference>
<gene>
    <name evidence="1" type="ORF">QFC19_008032</name>
</gene>
<proteinExistence type="predicted"/>
<sequence length="201" mass="21876">MLLAPLMPYIDPSNPPTIFGVSGYSGAGTKTGENDEHGRPKTVPKISAQDLKGAIRPYALTDHIHEREASYRLSQLFSQPLNSPFQLAFVPNVAPWFSGIISVLSAPLKQSMRADEIWKLYEAKYANEPLVKIQKMVPDVTEAEGKHGWRVGGVQVHSSGKRVVVVGALDNLLKGAATQCMQNLNLVLGYDELAGIPKDAL</sequence>
<protein>
    <submittedName>
        <fullName evidence="1">Uncharacterized protein</fullName>
    </submittedName>
</protein>
<keyword evidence="2" id="KW-1185">Reference proteome</keyword>
<evidence type="ECO:0000313" key="1">
    <source>
        <dbReference type="EMBL" id="KAJ9094181.1"/>
    </source>
</evidence>